<gene>
    <name evidence="1" type="ORF">H5410_015171</name>
</gene>
<name>A0A9J5ZTC4_SOLCO</name>
<reference evidence="1 2" key="1">
    <citation type="submission" date="2020-09" db="EMBL/GenBank/DDBJ databases">
        <title>De no assembly of potato wild relative species, Solanum commersonii.</title>
        <authorList>
            <person name="Cho K."/>
        </authorList>
    </citation>
    <scope>NUCLEOTIDE SEQUENCE [LARGE SCALE GENOMIC DNA]</scope>
    <source>
        <strain evidence="1">LZ3.2</strain>
        <tissue evidence="1">Leaf</tissue>
    </source>
</reference>
<evidence type="ECO:0000313" key="2">
    <source>
        <dbReference type="Proteomes" id="UP000824120"/>
    </source>
</evidence>
<comment type="caution">
    <text evidence="1">The sequence shown here is derived from an EMBL/GenBank/DDBJ whole genome shotgun (WGS) entry which is preliminary data.</text>
</comment>
<protein>
    <submittedName>
        <fullName evidence="1">Uncharacterized protein</fullName>
    </submittedName>
</protein>
<dbReference type="Proteomes" id="UP000824120">
    <property type="component" value="Chromosome 3"/>
</dbReference>
<evidence type="ECO:0000313" key="1">
    <source>
        <dbReference type="EMBL" id="KAG5615347.1"/>
    </source>
</evidence>
<sequence length="187" mass="21823">MVEIRVSGDLQKPIRIHVRRCLEAKGVPMIYIRAIKDMYDGAKTHIRMVGGISKDFPIKIRANVRLEVWRQTLQSKGFMLSRTKTKYLECNFNDAIHEADVEMRLDTQSGEIDSDVTHRIDAALVKWRLASRVLCDKNVQLKLKVVEIRMVRWICRHTKRDKIKNEDIPEKVEVASVVDKIRESNLR</sequence>
<dbReference type="AlphaFoldDB" id="A0A9J5ZTC4"/>
<dbReference type="PANTHER" id="PTHR46238">
    <property type="entry name" value="REVERSE TRANSCRIPTASE DOMAIN-CONTAINING PROTEIN"/>
    <property type="match status" value="1"/>
</dbReference>
<proteinExistence type="predicted"/>
<accession>A0A9J5ZTC4</accession>
<dbReference type="EMBL" id="JACXVP010000003">
    <property type="protein sequence ID" value="KAG5615347.1"/>
    <property type="molecule type" value="Genomic_DNA"/>
</dbReference>
<keyword evidence="2" id="KW-1185">Reference proteome</keyword>
<organism evidence="1 2">
    <name type="scientific">Solanum commersonii</name>
    <name type="common">Commerson's wild potato</name>
    <name type="synonym">Commerson's nightshade</name>
    <dbReference type="NCBI Taxonomy" id="4109"/>
    <lineage>
        <taxon>Eukaryota</taxon>
        <taxon>Viridiplantae</taxon>
        <taxon>Streptophyta</taxon>
        <taxon>Embryophyta</taxon>
        <taxon>Tracheophyta</taxon>
        <taxon>Spermatophyta</taxon>
        <taxon>Magnoliopsida</taxon>
        <taxon>eudicotyledons</taxon>
        <taxon>Gunneridae</taxon>
        <taxon>Pentapetalae</taxon>
        <taxon>asterids</taxon>
        <taxon>lamiids</taxon>
        <taxon>Solanales</taxon>
        <taxon>Solanaceae</taxon>
        <taxon>Solanoideae</taxon>
        <taxon>Solaneae</taxon>
        <taxon>Solanum</taxon>
    </lineage>
</organism>
<dbReference type="PANTHER" id="PTHR46238:SF10">
    <property type="entry name" value="SWI_SNF COMPLEX SUBUNIT SWI3C"/>
    <property type="match status" value="1"/>
</dbReference>
<dbReference type="OrthoDB" id="768353at2759"/>